<dbReference type="Gene3D" id="3.40.50.12780">
    <property type="entry name" value="N-terminal domain of ligase-like"/>
    <property type="match status" value="1"/>
</dbReference>
<dbReference type="InterPro" id="IPR000873">
    <property type="entry name" value="AMP-dep_synth/lig_dom"/>
</dbReference>
<gene>
    <name evidence="9" type="ORF">IE4872_PD00144</name>
</gene>
<dbReference type="Gene3D" id="3.30.300.30">
    <property type="match status" value="1"/>
</dbReference>
<evidence type="ECO:0000256" key="5">
    <source>
        <dbReference type="ARBA" id="ARBA00066616"/>
    </source>
</evidence>
<evidence type="ECO:0000256" key="6">
    <source>
        <dbReference type="ARBA" id="ARBA00067668"/>
    </source>
</evidence>
<dbReference type="InterPro" id="IPR042099">
    <property type="entry name" value="ANL_N_sf"/>
</dbReference>
<sequence>MRTLGTTLERNAANYPDRPALAYHDRIVTFGDLRRRALRLADGLYLRGLRRQERVAILSRNSLEYCEVSAATEHAGFICTTVNFRLAPPEIEYVLLDSGAKALVFDVEYAEVVDGLRGVFPNLLLVCTRGSVPWALDYESLIAEGAIEGPPIVAAPDDIGCLIYTSGTTGRPKGVARRHWRWRTYADMMLLEMKIGFAPVNLVMTPLFHVGAKIQVLATHEMAGLVVVEDNFDAKRALGVIERFRVTHMFVVATMMQALLEAADQASFDLSSLERITMAGAPIPVPTLRRALARFGKVIMIQYGMTEAELTVLHPQEINPEGTSQDIERLTSVGHPNGLTEVSIWDDEGSECSIGTPGEIVVRSPATLDFYWNNSCATVDSIRDGWFRTGDVGKRDERGYIYLVDRKKDMIISGGENIYSREVEEALITHEALREVAVIGIPDPKWGEAVVAVVVLQKRAEVDPETLIAYSRTRLARYKCPKAVVFTSELPRVPSGKVDKVALRRTASASLSSQRPEA</sequence>
<dbReference type="EC" id="6.2.1.44" evidence="5"/>
<dbReference type="PANTHER" id="PTHR43201:SF5">
    <property type="entry name" value="MEDIUM-CHAIN ACYL-COA LIGASE ACSF2, MITOCHONDRIAL"/>
    <property type="match status" value="1"/>
</dbReference>
<dbReference type="EMBL" id="CP017105">
    <property type="protein sequence ID" value="APO70686.1"/>
    <property type="molecule type" value="Genomic_DNA"/>
</dbReference>
<feature type="domain" description="AMP-dependent synthetase/ligase" evidence="7">
    <location>
        <begin position="8"/>
        <end position="372"/>
    </location>
</feature>
<keyword evidence="3" id="KW-0479">Metal-binding</keyword>
<dbReference type="SUPFAM" id="SSF56801">
    <property type="entry name" value="Acetyl-CoA synthetase-like"/>
    <property type="match status" value="1"/>
</dbReference>
<dbReference type="PANTHER" id="PTHR43201">
    <property type="entry name" value="ACYL-COA SYNTHETASE"/>
    <property type="match status" value="1"/>
</dbReference>
<evidence type="ECO:0000259" key="8">
    <source>
        <dbReference type="Pfam" id="PF13193"/>
    </source>
</evidence>
<dbReference type="FunFam" id="3.30.300.30:FF:000008">
    <property type="entry name" value="2,3-dihydroxybenzoate-AMP ligase"/>
    <property type="match status" value="1"/>
</dbReference>
<name>A0A1L5NS05_9HYPH</name>
<geneLocation type="plasmid" evidence="10">
    <name>prgalie4872d</name>
</geneLocation>
<dbReference type="AlphaFoldDB" id="A0A1L5NS05"/>
<organism evidence="9 10">
    <name type="scientific">Rhizobium gallicum</name>
    <dbReference type="NCBI Taxonomy" id="56730"/>
    <lineage>
        <taxon>Bacteria</taxon>
        <taxon>Pseudomonadati</taxon>
        <taxon>Pseudomonadota</taxon>
        <taxon>Alphaproteobacteria</taxon>
        <taxon>Hyphomicrobiales</taxon>
        <taxon>Rhizobiaceae</taxon>
        <taxon>Rhizobium/Agrobacterium group</taxon>
        <taxon>Rhizobium</taxon>
    </lineage>
</organism>
<dbReference type="Proteomes" id="UP000184749">
    <property type="component" value="Plasmid pRgalIE4872d"/>
</dbReference>
<proteinExistence type="inferred from homology"/>
<protein>
    <recommendedName>
        <fullName evidence="6">3-methylmercaptopropionyl-CoA ligase</fullName>
        <ecNumber evidence="5">6.2.1.44</ecNumber>
    </recommendedName>
</protein>
<keyword evidence="9" id="KW-0614">Plasmid</keyword>
<dbReference type="GO" id="GO:0031956">
    <property type="term" value="F:medium-chain fatty acid-CoA ligase activity"/>
    <property type="evidence" value="ECO:0007669"/>
    <property type="project" value="TreeGrafter"/>
</dbReference>
<dbReference type="Pfam" id="PF00501">
    <property type="entry name" value="AMP-binding"/>
    <property type="match status" value="1"/>
</dbReference>
<evidence type="ECO:0000256" key="1">
    <source>
        <dbReference type="ARBA" id="ARBA00006432"/>
    </source>
</evidence>
<dbReference type="Pfam" id="PF13193">
    <property type="entry name" value="AMP-binding_C"/>
    <property type="match status" value="1"/>
</dbReference>
<accession>A0A1L5NS05</accession>
<dbReference type="PROSITE" id="PS00455">
    <property type="entry name" value="AMP_BINDING"/>
    <property type="match status" value="1"/>
</dbReference>
<reference evidence="9 10" key="1">
    <citation type="submission" date="2016-09" db="EMBL/GenBank/DDBJ databases">
        <title>The complete genome sequences of Rhizobium gallicum, symbiovars gallicum and phaseoli, symbionts associated to common bean (Phaseolus vulgaris).</title>
        <authorList>
            <person name="Bustos P."/>
            <person name="Santamaria R.I."/>
            <person name="Perez-Carrascal O.M."/>
            <person name="Juarez S."/>
            <person name="Lozano L."/>
            <person name="Martinez-Flores I."/>
            <person name="Martinez-Romero E."/>
            <person name="Cevallos M."/>
            <person name="Romero D."/>
            <person name="Davila G."/>
            <person name="Gonzalez V."/>
        </authorList>
    </citation>
    <scope>NUCLEOTIDE SEQUENCE [LARGE SCALE GENOMIC DNA]</scope>
    <source>
        <strain evidence="9 10">IE4872</strain>
        <plasmid evidence="10">prgalie4872d</plasmid>
    </source>
</reference>
<evidence type="ECO:0000313" key="10">
    <source>
        <dbReference type="Proteomes" id="UP000184749"/>
    </source>
</evidence>
<dbReference type="InterPro" id="IPR045851">
    <property type="entry name" value="AMP-bd_C_sf"/>
</dbReference>
<dbReference type="InterPro" id="IPR025110">
    <property type="entry name" value="AMP-bd_C"/>
</dbReference>
<dbReference type="GO" id="GO:0006631">
    <property type="term" value="P:fatty acid metabolic process"/>
    <property type="evidence" value="ECO:0007669"/>
    <property type="project" value="TreeGrafter"/>
</dbReference>
<evidence type="ECO:0000256" key="2">
    <source>
        <dbReference type="ARBA" id="ARBA00022598"/>
    </source>
</evidence>
<evidence type="ECO:0000256" key="4">
    <source>
        <dbReference type="ARBA" id="ARBA00051915"/>
    </source>
</evidence>
<comment type="similarity">
    <text evidence="1">Belongs to the ATP-dependent AMP-binding enzyme family.</text>
</comment>
<dbReference type="OrthoDB" id="9803968at2"/>
<feature type="domain" description="AMP-binding enzyme C-terminal" evidence="8">
    <location>
        <begin position="422"/>
        <end position="497"/>
    </location>
</feature>
<dbReference type="GO" id="GO:0046872">
    <property type="term" value="F:metal ion binding"/>
    <property type="evidence" value="ECO:0007669"/>
    <property type="project" value="UniProtKB-KW"/>
</dbReference>
<evidence type="ECO:0000313" key="9">
    <source>
        <dbReference type="EMBL" id="APO70686.1"/>
    </source>
</evidence>
<dbReference type="InterPro" id="IPR020845">
    <property type="entry name" value="AMP-binding_CS"/>
</dbReference>
<dbReference type="RefSeq" id="WP_074071151.1">
    <property type="nucleotide sequence ID" value="NZ_CP017105.1"/>
</dbReference>
<keyword evidence="2 9" id="KW-0436">Ligase</keyword>
<comment type="catalytic activity">
    <reaction evidence="4">
        <text>3-(methylsulfanyl)propanoate + ATP + CoA = 3-(methylsulfanyl)propanoyl-CoA + AMP + diphosphate</text>
        <dbReference type="Rhea" id="RHEA:43052"/>
        <dbReference type="ChEBI" id="CHEBI:30616"/>
        <dbReference type="ChEBI" id="CHEBI:33019"/>
        <dbReference type="ChEBI" id="CHEBI:49016"/>
        <dbReference type="ChEBI" id="CHEBI:57287"/>
        <dbReference type="ChEBI" id="CHEBI:82815"/>
        <dbReference type="ChEBI" id="CHEBI:456215"/>
        <dbReference type="EC" id="6.2.1.44"/>
    </reaction>
    <physiologicalReaction direction="left-to-right" evidence="4">
        <dbReference type="Rhea" id="RHEA:43053"/>
    </physiologicalReaction>
</comment>
<evidence type="ECO:0000256" key="3">
    <source>
        <dbReference type="ARBA" id="ARBA00022723"/>
    </source>
</evidence>
<evidence type="ECO:0000259" key="7">
    <source>
        <dbReference type="Pfam" id="PF00501"/>
    </source>
</evidence>